<gene>
    <name evidence="1" type="ORF">SAMN05660649_00037</name>
</gene>
<sequence>MKFFKNKGAVGLQLETGVIRAVEITGTLRTAALVKAEKIEVPETAIVEGVVENAETVAGALKELWTRSHIGSREVVLGVSNQGVLMRLANLPKVEPGKLEKMLRFQAGDYFPIPLSEMVLDYAVVDEVQGETGPQLEVLMVAVRQDLLDKSLETLTCAGLVPRIVDVSPLALMRTLPESRLTGTTIFVDMADGITSLMLVTGGIPRFIRIIPTNLQTASEQDNYFAEIILQSKQQAASTNTGDSMSDIFLPDDLIPEAESQVSFTNAAESKSGSFAPGEIIWKKEQETEDPIKDENMPGNVWYNWAGAVAEEIRSSIGFYLAQRDSLTVDCLFLSGCGARAEEVKELFNLELDIPVEVINPIVSFKGAVNTLNVDWNKVGPDFAVAVGLALRGMET</sequence>
<name>A0A1I2MPY2_9FIRM</name>
<dbReference type="Proteomes" id="UP000199337">
    <property type="component" value="Unassembled WGS sequence"/>
</dbReference>
<dbReference type="EMBL" id="FOOX01000001">
    <property type="protein sequence ID" value="SFF92759.1"/>
    <property type="molecule type" value="Genomic_DNA"/>
</dbReference>
<organism evidence="1 2">
    <name type="scientific">Desulfotruncus arcticus DSM 17038</name>
    <dbReference type="NCBI Taxonomy" id="1121424"/>
    <lineage>
        <taxon>Bacteria</taxon>
        <taxon>Bacillati</taxon>
        <taxon>Bacillota</taxon>
        <taxon>Clostridia</taxon>
        <taxon>Eubacteriales</taxon>
        <taxon>Desulfallaceae</taxon>
        <taxon>Desulfotruncus</taxon>
    </lineage>
</organism>
<dbReference type="PANTHER" id="PTHR32432">
    <property type="entry name" value="CELL DIVISION PROTEIN FTSA-RELATED"/>
    <property type="match status" value="1"/>
</dbReference>
<dbReference type="Pfam" id="PF11104">
    <property type="entry name" value="PilM_2"/>
    <property type="match status" value="2"/>
</dbReference>
<protein>
    <submittedName>
        <fullName evidence="1">Type IV pilus assembly protein PilM</fullName>
    </submittedName>
</protein>
<dbReference type="CDD" id="cd24049">
    <property type="entry name" value="ASKHA_NBD_PilM"/>
    <property type="match status" value="1"/>
</dbReference>
<dbReference type="InterPro" id="IPR043129">
    <property type="entry name" value="ATPase_NBD"/>
</dbReference>
<dbReference type="Gene3D" id="3.30.420.40">
    <property type="match status" value="4"/>
</dbReference>
<evidence type="ECO:0000313" key="1">
    <source>
        <dbReference type="EMBL" id="SFF92759.1"/>
    </source>
</evidence>
<dbReference type="Gene3D" id="3.30.1490.300">
    <property type="match status" value="1"/>
</dbReference>
<dbReference type="NCBIfam" id="TIGR01175">
    <property type="entry name" value="pilM"/>
    <property type="match status" value="1"/>
</dbReference>
<dbReference type="InterPro" id="IPR005883">
    <property type="entry name" value="PilM"/>
</dbReference>
<dbReference type="RefSeq" id="WP_165613308.1">
    <property type="nucleotide sequence ID" value="NZ_FOOX01000001.1"/>
</dbReference>
<keyword evidence="2" id="KW-1185">Reference proteome</keyword>
<proteinExistence type="predicted"/>
<evidence type="ECO:0000313" key="2">
    <source>
        <dbReference type="Proteomes" id="UP000199337"/>
    </source>
</evidence>
<dbReference type="AlphaFoldDB" id="A0A1I2MPY2"/>
<reference evidence="2" key="1">
    <citation type="submission" date="2016-10" db="EMBL/GenBank/DDBJ databases">
        <authorList>
            <person name="Varghese N."/>
            <person name="Submissions S."/>
        </authorList>
    </citation>
    <scope>NUCLEOTIDE SEQUENCE [LARGE SCALE GENOMIC DNA]</scope>
    <source>
        <strain evidence="2">DSM 17038</strain>
    </source>
</reference>
<dbReference type="SUPFAM" id="SSF53067">
    <property type="entry name" value="Actin-like ATPase domain"/>
    <property type="match status" value="1"/>
</dbReference>
<dbReference type="InterPro" id="IPR050696">
    <property type="entry name" value="FtsA/MreB"/>
</dbReference>
<dbReference type="PANTHER" id="PTHR32432:SF3">
    <property type="entry name" value="ETHANOLAMINE UTILIZATION PROTEIN EUTJ"/>
    <property type="match status" value="1"/>
</dbReference>
<accession>A0A1I2MPY2</accession>
<dbReference type="STRING" id="341036.SAMN05660649_00037"/>
<dbReference type="PIRSF" id="PIRSF019169">
    <property type="entry name" value="PilM"/>
    <property type="match status" value="1"/>
</dbReference>